<accession>A0AAF0E1D3</accession>
<protein>
    <submittedName>
        <fullName evidence="2">Uncharacterized protein</fullName>
    </submittedName>
</protein>
<dbReference type="EMBL" id="CP119939">
    <property type="protein sequence ID" value="WFD03991.1"/>
    <property type="molecule type" value="Genomic_DNA"/>
</dbReference>
<feature type="region of interest" description="Disordered" evidence="1">
    <location>
        <begin position="233"/>
        <end position="253"/>
    </location>
</feature>
<dbReference type="Proteomes" id="UP001214603">
    <property type="component" value="Chromosome 6"/>
</dbReference>
<keyword evidence="3" id="KW-1185">Reference proteome</keyword>
<evidence type="ECO:0000313" key="2">
    <source>
        <dbReference type="EMBL" id="WFD03991.1"/>
    </source>
</evidence>
<feature type="compositionally biased region" description="Polar residues" evidence="1">
    <location>
        <begin position="1"/>
        <end position="11"/>
    </location>
</feature>
<reference evidence="2" key="1">
    <citation type="submission" date="2023-03" db="EMBL/GenBank/DDBJ databases">
        <title>Mating type loci evolution in Malassezia.</title>
        <authorList>
            <person name="Coelho M.A."/>
        </authorList>
    </citation>
    <scope>NUCLEOTIDE SEQUENCE</scope>
    <source>
        <strain evidence="2">CBS 7876</strain>
    </source>
</reference>
<feature type="region of interest" description="Disordered" evidence="1">
    <location>
        <begin position="1"/>
        <end position="22"/>
    </location>
</feature>
<proteinExistence type="predicted"/>
<evidence type="ECO:0000256" key="1">
    <source>
        <dbReference type="SAM" id="MobiDB-lite"/>
    </source>
</evidence>
<gene>
    <name evidence="2" type="ORF">MOBT1_002688</name>
</gene>
<name>A0AAF0E1D3_9BASI</name>
<evidence type="ECO:0000313" key="3">
    <source>
        <dbReference type="Proteomes" id="UP001214603"/>
    </source>
</evidence>
<sequence length="253" mass="27828">MEQAWQSSVNNRAEPPAVHAPYTAPAKPAVDIQGDAQNFLAALDAAELEPDELDAPASRPVAPVRLTQAWRPPSPSHGYAMTEEQYAMHERLAMLQTGVSNEQPYRQAEAIEPPADDAALGEGVYAPTPDKALASVWDAQSTRAAHVQQFREDEKTKPVSGPSYTKIRGQEIVDKLRGWLVREGYTEDVYGLPPLVTRTFGEATSDAKNEQDEERRAKAIRRLDALYRHLSAPARPAGSAGDVMESWLEKNSE</sequence>
<organism evidence="2 3">
    <name type="scientific">Malassezia obtusa</name>
    <dbReference type="NCBI Taxonomy" id="76774"/>
    <lineage>
        <taxon>Eukaryota</taxon>
        <taxon>Fungi</taxon>
        <taxon>Dikarya</taxon>
        <taxon>Basidiomycota</taxon>
        <taxon>Ustilaginomycotina</taxon>
        <taxon>Malasseziomycetes</taxon>
        <taxon>Malasseziales</taxon>
        <taxon>Malasseziaceae</taxon>
        <taxon>Malassezia</taxon>
    </lineage>
</organism>
<dbReference type="AlphaFoldDB" id="A0AAF0E1D3"/>